<evidence type="ECO:0000256" key="3">
    <source>
        <dbReference type="ARBA" id="ARBA00025745"/>
    </source>
</evidence>
<organism evidence="5 6">
    <name type="scientific">Diutina rugosa</name>
    <name type="common">Yeast</name>
    <name type="synonym">Candida rugosa</name>
    <dbReference type="NCBI Taxonomy" id="5481"/>
    <lineage>
        <taxon>Eukaryota</taxon>
        <taxon>Fungi</taxon>
        <taxon>Dikarya</taxon>
        <taxon>Ascomycota</taxon>
        <taxon>Saccharomycotina</taxon>
        <taxon>Pichiomycetes</taxon>
        <taxon>Debaryomycetaceae</taxon>
        <taxon>Diutina</taxon>
    </lineage>
</organism>
<dbReference type="Proteomes" id="UP000449547">
    <property type="component" value="Unassembled WGS sequence"/>
</dbReference>
<comment type="subunit">
    <text evidence="4">Component of the 20S proteasome chaperone.</text>
</comment>
<proteinExistence type="inferred from homology"/>
<accession>A0A642UJ02</accession>
<gene>
    <name evidence="5" type="ORF">DIURU_004030</name>
</gene>
<dbReference type="GO" id="GO:0005829">
    <property type="term" value="C:cytosol"/>
    <property type="evidence" value="ECO:0007669"/>
    <property type="project" value="TreeGrafter"/>
</dbReference>
<dbReference type="InterPro" id="IPR019151">
    <property type="entry name" value="Proteasome_assmbl_chaperone_2"/>
</dbReference>
<protein>
    <recommendedName>
        <fullName evidence="1 4">Proteasome assembly chaperone 2</fullName>
    </recommendedName>
</protein>
<dbReference type="PIRSF" id="PIRSF010044">
    <property type="entry name" value="UCP010044"/>
    <property type="match status" value="1"/>
</dbReference>
<sequence length="229" mass="25092">MTTLIIPAVSLGNVPQLAVDLLIHTLRLTPSQALDDTYLHPFASPRDHLPDQTEPSGISTGLELYEDNKKQLAVVQQRSPVVTPYTKKFATDVLVPLAGKYDRVILVDSTNGGFDDVSRLHTIDVVTSDVVLNAKVEKLSLQDGIHEDDNDHFSGTTRAVIEARGKNVTSDVVLAYVYEGDNTNDAFALADKLASILELGTQRWQCPVSWTGMYGLRQHSNAMEDGLYG</sequence>
<dbReference type="AlphaFoldDB" id="A0A642UJ02"/>
<dbReference type="PANTHER" id="PTHR12970:SF1">
    <property type="entry name" value="PROTEASOME ASSEMBLY CHAPERONE 2"/>
    <property type="match status" value="1"/>
</dbReference>
<comment type="caution">
    <text evidence="5">The sequence shown here is derived from an EMBL/GenBank/DDBJ whole genome shotgun (WGS) entry which is preliminary data.</text>
</comment>
<dbReference type="RefSeq" id="XP_034011200.1">
    <property type="nucleotide sequence ID" value="XM_034156859.1"/>
</dbReference>
<reference evidence="5 6" key="1">
    <citation type="submission" date="2019-07" db="EMBL/GenBank/DDBJ databases">
        <title>Genome assembly of two rare yeast pathogens: Diutina rugosa and Trichomonascus ciferrii.</title>
        <authorList>
            <person name="Mixao V."/>
            <person name="Saus E."/>
            <person name="Hansen A."/>
            <person name="Lass-Flor C."/>
            <person name="Gabaldon T."/>
        </authorList>
    </citation>
    <scope>NUCLEOTIDE SEQUENCE [LARGE SCALE GENOMIC DNA]</scope>
    <source>
        <strain evidence="5 6">CBS 613</strain>
    </source>
</reference>
<dbReference type="Pfam" id="PF09754">
    <property type="entry name" value="PAC2"/>
    <property type="match status" value="1"/>
</dbReference>
<comment type="similarity">
    <text evidence="3 4">Belongs to the PSMG2 family.</text>
</comment>
<comment type="function">
    <text evidence="4">Involved in 20S proteasome assembly.</text>
</comment>
<name>A0A642UJ02_DIURU</name>
<evidence type="ECO:0000256" key="4">
    <source>
        <dbReference type="PIRNR" id="PIRNR010044"/>
    </source>
</evidence>
<evidence type="ECO:0000256" key="2">
    <source>
        <dbReference type="ARBA" id="ARBA00023186"/>
    </source>
</evidence>
<dbReference type="GO" id="GO:0043248">
    <property type="term" value="P:proteasome assembly"/>
    <property type="evidence" value="ECO:0007669"/>
    <property type="project" value="TreeGrafter"/>
</dbReference>
<dbReference type="EMBL" id="SWFT01000119">
    <property type="protein sequence ID" value="KAA8899989.1"/>
    <property type="molecule type" value="Genomic_DNA"/>
</dbReference>
<dbReference type="InterPro" id="IPR016562">
    <property type="entry name" value="Proteasome_assmbl_chp_2_euk"/>
</dbReference>
<dbReference type="GO" id="GO:0005634">
    <property type="term" value="C:nucleus"/>
    <property type="evidence" value="ECO:0007669"/>
    <property type="project" value="TreeGrafter"/>
</dbReference>
<dbReference type="OMA" id="PISWKGV"/>
<dbReference type="Gene3D" id="3.40.50.10900">
    <property type="entry name" value="PAC-like subunit"/>
    <property type="match status" value="1"/>
</dbReference>
<evidence type="ECO:0000256" key="1">
    <source>
        <dbReference type="ARBA" id="ARBA00019186"/>
    </source>
</evidence>
<dbReference type="OrthoDB" id="10260712at2759"/>
<keyword evidence="6" id="KW-1185">Reference proteome</keyword>
<evidence type="ECO:0000313" key="6">
    <source>
        <dbReference type="Proteomes" id="UP000449547"/>
    </source>
</evidence>
<dbReference type="InterPro" id="IPR038389">
    <property type="entry name" value="PSMG2_sf"/>
</dbReference>
<dbReference type="GeneID" id="54782681"/>
<keyword evidence="2 4" id="KW-0143">Chaperone</keyword>
<evidence type="ECO:0000313" key="5">
    <source>
        <dbReference type="EMBL" id="KAA8899989.1"/>
    </source>
</evidence>
<dbReference type="PANTHER" id="PTHR12970">
    <property type="entry name" value="PROTEASOME ASSEMBLY CHAPERONE 2"/>
    <property type="match status" value="1"/>
</dbReference>
<dbReference type="VEuPathDB" id="FungiDB:DIURU_004030"/>